<reference evidence="1" key="1">
    <citation type="journal article" date="2018" name="Genome Biol. Evol.">
        <title>Genomics and development of Lentinus tigrinus, a white-rot wood-decaying mushroom with dimorphic fruiting bodies.</title>
        <authorList>
            <person name="Wu B."/>
            <person name="Xu Z."/>
            <person name="Knudson A."/>
            <person name="Carlson A."/>
            <person name="Chen N."/>
            <person name="Kovaka S."/>
            <person name="LaButti K."/>
            <person name="Lipzen A."/>
            <person name="Pennachio C."/>
            <person name="Riley R."/>
            <person name="Schakwitz W."/>
            <person name="Umezawa K."/>
            <person name="Ohm R.A."/>
            <person name="Grigoriev I.V."/>
            <person name="Nagy L.G."/>
            <person name="Gibbons J."/>
            <person name="Hibbett D."/>
        </authorList>
    </citation>
    <scope>NUCLEOTIDE SEQUENCE [LARGE SCALE GENOMIC DNA]</scope>
    <source>
        <strain evidence="1">ALCF2SS1-6</strain>
    </source>
</reference>
<protein>
    <submittedName>
        <fullName evidence="1">Uncharacterized protein</fullName>
    </submittedName>
</protein>
<organism evidence="1 2">
    <name type="scientific">Lentinus tigrinus ALCF2SS1-6</name>
    <dbReference type="NCBI Taxonomy" id="1328759"/>
    <lineage>
        <taxon>Eukaryota</taxon>
        <taxon>Fungi</taxon>
        <taxon>Dikarya</taxon>
        <taxon>Basidiomycota</taxon>
        <taxon>Agaricomycotina</taxon>
        <taxon>Agaricomycetes</taxon>
        <taxon>Polyporales</taxon>
        <taxon>Polyporaceae</taxon>
        <taxon>Lentinus</taxon>
    </lineage>
</organism>
<dbReference type="EMBL" id="ML122279">
    <property type="protein sequence ID" value="RPD57801.1"/>
    <property type="molecule type" value="Genomic_DNA"/>
</dbReference>
<accession>A0A5C2S2Z5</accession>
<keyword evidence="2" id="KW-1185">Reference proteome</keyword>
<dbReference type="AlphaFoldDB" id="A0A5C2S2Z5"/>
<evidence type="ECO:0000313" key="2">
    <source>
        <dbReference type="Proteomes" id="UP000313359"/>
    </source>
</evidence>
<gene>
    <name evidence="1" type="ORF">L227DRAFT_223973</name>
</gene>
<dbReference type="Proteomes" id="UP000313359">
    <property type="component" value="Unassembled WGS sequence"/>
</dbReference>
<proteinExistence type="predicted"/>
<name>A0A5C2S2Z5_9APHY</name>
<evidence type="ECO:0000313" key="1">
    <source>
        <dbReference type="EMBL" id="RPD57801.1"/>
    </source>
</evidence>
<sequence>MRQFKFILTVATTPASLNRSAALPSAISVPPPPPLHFFRLPANPASVYEEITGKVLSLVSLRWRLAKSRTGLRRRGTRRHAFDPAVRTPGATASRVVSTTTRLALAHASHC</sequence>